<organism evidence="16 17">
    <name type="scientific">Cryoendolithus antarcticus</name>
    <dbReference type="NCBI Taxonomy" id="1507870"/>
    <lineage>
        <taxon>Eukaryota</taxon>
        <taxon>Fungi</taxon>
        <taxon>Dikarya</taxon>
        <taxon>Ascomycota</taxon>
        <taxon>Pezizomycotina</taxon>
        <taxon>Dothideomycetes</taxon>
        <taxon>Dothideomycetidae</taxon>
        <taxon>Cladosporiales</taxon>
        <taxon>Cladosporiaceae</taxon>
        <taxon>Cryoendolithus</taxon>
    </lineage>
</organism>
<dbReference type="Pfam" id="PF01794">
    <property type="entry name" value="Ferric_reduct"/>
    <property type="match status" value="1"/>
</dbReference>
<accession>A0A1V8SLI9</accession>
<comment type="similarity">
    <text evidence="2">Belongs to the ferric reductase (FRE) family.</text>
</comment>
<dbReference type="PANTHER" id="PTHR32361:SF3">
    <property type="entry name" value="REDUCTASE, PUTATIVE (AFU_ORTHOLOGUE AFUA_6G13750)-RELATED"/>
    <property type="match status" value="1"/>
</dbReference>
<keyword evidence="14" id="KW-0732">Signal</keyword>
<dbReference type="GO" id="GO:0006879">
    <property type="term" value="P:intracellular iron ion homeostasis"/>
    <property type="evidence" value="ECO:0007669"/>
    <property type="project" value="TreeGrafter"/>
</dbReference>
<reference evidence="17" key="1">
    <citation type="submission" date="2017-03" db="EMBL/GenBank/DDBJ databases">
        <title>Genomes of endolithic fungi from Antarctica.</title>
        <authorList>
            <person name="Coleine C."/>
            <person name="Masonjones S."/>
            <person name="Stajich J.E."/>
        </authorList>
    </citation>
    <scope>NUCLEOTIDE SEQUENCE [LARGE SCALE GENOMIC DNA]</scope>
    <source>
        <strain evidence="17">CCFEE 5527</strain>
    </source>
</reference>
<keyword evidence="11 13" id="KW-0472">Membrane</keyword>
<dbReference type="GO" id="GO:0015677">
    <property type="term" value="P:copper ion import"/>
    <property type="evidence" value="ECO:0007669"/>
    <property type="project" value="TreeGrafter"/>
</dbReference>
<gene>
    <name evidence="16" type="ORF">B0A48_14154</name>
</gene>
<dbReference type="OrthoDB" id="167398at2759"/>
<dbReference type="PROSITE" id="PS51384">
    <property type="entry name" value="FAD_FR"/>
    <property type="match status" value="1"/>
</dbReference>
<dbReference type="GO" id="GO:0052851">
    <property type="term" value="F:ferric-chelate reductase (NADPH) activity"/>
    <property type="evidence" value="ECO:0007669"/>
    <property type="project" value="UniProtKB-EC"/>
</dbReference>
<dbReference type="SUPFAM" id="SSF52343">
    <property type="entry name" value="Ferredoxin reductase-like, C-terminal NADP-linked domain"/>
    <property type="match status" value="1"/>
</dbReference>
<dbReference type="EC" id="1.16.1.9" evidence="3"/>
<dbReference type="GO" id="GO:0005886">
    <property type="term" value="C:plasma membrane"/>
    <property type="evidence" value="ECO:0007669"/>
    <property type="project" value="UniProtKB-SubCell"/>
</dbReference>
<dbReference type="InterPro" id="IPR017938">
    <property type="entry name" value="Riboflavin_synthase-like_b-brl"/>
</dbReference>
<evidence type="ECO:0000259" key="15">
    <source>
        <dbReference type="PROSITE" id="PS51384"/>
    </source>
</evidence>
<dbReference type="GO" id="GO:0006826">
    <property type="term" value="P:iron ion transport"/>
    <property type="evidence" value="ECO:0007669"/>
    <property type="project" value="TreeGrafter"/>
</dbReference>
<evidence type="ECO:0000256" key="9">
    <source>
        <dbReference type="ARBA" id="ARBA00023002"/>
    </source>
</evidence>
<comment type="caution">
    <text evidence="16">The sequence shown here is derived from an EMBL/GenBank/DDBJ whole genome shotgun (WGS) entry which is preliminary data.</text>
</comment>
<dbReference type="SFLD" id="SFLDG01168">
    <property type="entry name" value="Ferric_reductase_subgroup_(FRE"/>
    <property type="match status" value="1"/>
</dbReference>
<feature type="domain" description="FAD-binding FR-type" evidence="15">
    <location>
        <begin position="233"/>
        <end position="337"/>
    </location>
</feature>
<evidence type="ECO:0000256" key="13">
    <source>
        <dbReference type="SAM" id="Phobius"/>
    </source>
</evidence>
<dbReference type="STRING" id="1507870.A0A1V8SLI9"/>
<evidence type="ECO:0000256" key="2">
    <source>
        <dbReference type="ARBA" id="ARBA00006278"/>
    </source>
</evidence>
<dbReference type="InterPro" id="IPR051410">
    <property type="entry name" value="Ferric/Cupric_Reductase"/>
</dbReference>
<dbReference type="Proteomes" id="UP000192596">
    <property type="component" value="Unassembled WGS sequence"/>
</dbReference>
<sequence length="534" mass="59812">MWGVILGILTLWLTIRGWRMGGPAQRMLRYAAGLGECRDKTWYTPVKGYTNVYNTRTGIGGFSDRVGALAYALTPLAILLAQRESFLSLVTGIPYQHFSFLHKWLGRIIFAQSFLHTLGWTLVETWLYQPQPKVYTDFLKQQYAVWGCIAMLFITFLTVFSTHWAIKRTGYEFFKWTHWIIAILYIAACWGHWAKLACWMIPSLALIFIDQGVRMLRLLALHTGVVKGGNFGFRPANAEVRMIGEGDDIVARIDFDFEHKEAWQPGQHFFLCFPALSIWSSHPFTTASLPDPRSNVQHHTYLLRVRNGQTSQLAAIAQSKGSIDTIMTGPYGLGFPRYDTQNVLLVAGGTGVTFTLPIAFAAIRQLIVPQAVVDFVWVIRRAQDLLWLSSEMADLKSMLADNVSLRIKIFVTRESTAHLAPCCDIKPVCGKAKAIDSEKTSNQSSSSTVSDLSSGAVLQALLAIDQPRFSVDFMLNEHPSMQTMVEDFIERAATRGGDVQILGSGPESMGSDLRAAVAGMRTREEVGFYWDSRE</sequence>
<dbReference type="EMBL" id="NAJO01000037">
    <property type="protein sequence ID" value="OQN99949.1"/>
    <property type="molecule type" value="Genomic_DNA"/>
</dbReference>
<dbReference type="AlphaFoldDB" id="A0A1V8SLI9"/>
<keyword evidence="4" id="KW-0813">Transport</keyword>
<keyword evidence="5" id="KW-1003">Cell membrane</keyword>
<keyword evidence="17" id="KW-1185">Reference proteome</keyword>
<dbReference type="InterPro" id="IPR039261">
    <property type="entry name" value="FNR_nucleotide-bd"/>
</dbReference>
<dbReference type="Gene3D" id="3.40.50.80">
    <property type="entry name" value="Nucleotide-binding domain of ferredoxin-NADP reductase (FNR) module"/>
    <property type="match status" value="1"/>
</dbReference>
<keyword evidence="7" id="KW-0249">Electron transport</keyword>
<evidence type="ECO:0000256" key="6">
    <source>
        <dbReference type="ARBA" id="ARBA00022692"/>
    </source>
</evidence>
<evidence type="ECO:0000256" key="14">
    <source>
        <dbReference type="SAM" id="SignalP"/>
    </source>
</evidence>
<feature type="transmembrane region" description="Helical" evidence="13">
    <location>
        <begin position="173"/>
        <end position="193"/>
    </location>
</feature>
<evidence type="ECO:0000313" key="17">
    <source>
        <dbReference type="Proteomes" id="UP000192596"/>
    </source>
</evidence>
<feature type="signal peptide" evidence="14">
    <location>
        <begin position="1"/>
        <end position="17"/>
    </location>
</feature>
<evidence type="ECO:0000256" key="8">
    <source>
        <dbReference type="ARBA" id="ARBA00022989"/>
    </source>
</evidence>
<keyword evidence="10" id="KW-0406">Ion transport</keyword>
<evidence type="ECO:0000256" key="5">
    <source>
        <dbReference type="ARBA" id="ARBA00022475"/>
    </source>
</evidence>
<evidence type="ECO:0000256" key="1">
    <source>
        <dbReference type="ARBA" id="ARBA00004651"/>
    </source>
</evidence>
<dbReference type="CDD" id="cd06186">
    <property type="entry name" value="NOX_Duox_like_FAD_NADP"/>
    <property type="match status" value="1"/>
</dbReference>
<evidence type="ECO:0000313" key="16">
    <source>
        <dbReference type="EMBL" id="OQN99949.1"/>
    </source>
</evidence>
<protein>
    <recommendedName>
        <fullName evidence="3">ferric-chelate reductase (NADPH)</fullName>
        <ecNumber evidence="3">1.16.1.9</ecNumber>
    </recommendedName>
</protein>
<evidence type="ECO:0000256" key="12">
    <source>
        <dbReference type="ARBA" id="ARBA00048483"/>
    </source>
</evidence>
<evidence type="ECO:0000256" key="10">
    <source>
        <dbReference type="ARBA" id="ARBA00023065"/>
    </source>
</evidence>
<dbReference type="Pfam" id="PF08030">
    <property type="entry name" value="NAD_binding_6"/>
    <property type="match status" value="1"/>
</dbReference>
<keyword evidence="9" id="KW-0560">Oxidoreductase</keyword>
<feature type="transmembrane region" description="Helical" evidence="13">
    <location>
        <begin position="143"/>
        <end position="166"/>
    </location>
</feature>
<evidence type="ECO:0000256" key="3">
    <source>
        <dbReference type="ARBA" id="ARBA00012668"/>
    </source>
</evidence>
<keyword evidence="6 13" id="KW-0812">Transmembrane</keyword>
<comment type="subcellular location">
    <subcellularLocation>
        <location evidence="1">Cell membrane</location>
        <topology evidence="1">Multi-pass membrane protein</topology>
    </subcellularLocation>
</comment>
<evidence type="ECO:0000256" key="7">
    <source>
        <dbReference type="ARBA" id="ARBA00022982"/>
    </source>
</evidence>
<dbReference type="SFLD" id="SFLDS00052">
    <property type="entry name" value="Ferric_Reductase_Domain"/>
    <property type="match status" value="1"/>
</dbReference>
<evidence type="ECO:0000256" key="4">
    <source>
        <dbReference type="ARBA" id="ARBA00022448"/>
    </source>
</evidence>
<dbReference type="InParanoid" id="A0A1V8SLI9"/>
<dbReference type="PANTHER" id="PTHR32361">
    <property type="entry name" value="FERRIC/CUPRIC REDUCTASE TRANSMEMBRANE COMPONENT"/>
    <property type="match status" value="1"/>
</dbReference>
<proteinExistence type="inferred from homology"/>
<keyword evidence="8 13" id="KW-1133">Transmembrane helix</keyword>
<evidence type="ECO:0000256" key="11">
    <source>
        <dbReference type="ARBA" id="ARBA00023136"/>
    </source>
</evidence>
<dbReference type="InterPro" id="IPR017927">
    <property type="entry name" value="FAD-bd_FR_type"/>
</dbReference>
<dbReference type="InterPro" id="IPR013121">
    <property type="entry name" value="Fe_red_NAD-bd_6"/>
</dbReference>
<dbReference type="SUPFAM" id="SSF63380">
    <property type="entry name" value="Riboflavin synthase domain-like"/>
    <property type="match status" value="1"/>
</dbReference>
<dbReference type="Pfam" id="PF08022">
    <property type="entry name" value="FAD_binding_8"/>
    <property type="match status" value="1"/>
</dbReference>
<feature type="chain" id="PRO_5012303022" description="ferric-chelate reductase (NADPH)" evidence="14">
    <location>
        <begin position="18"/>
        <end position="534"/>
    </location>
</feature>
<dbReference type="InterPro" id="IPR013112">
    <property type="entry name" value="FAD-bd_8"/>
</dbReference>
<name>A0A1V8SLI9_9PEZI</name>
<dbReference type="InterPro" id="IPR013130">
    <property type="entry name" value="Fe3_Rdtase_TM_dom"/>
</dbReference>
<comment type="catalytic activity">
    <reaction evidence="12">
        <text>2 a Fe(II)-siderophore + NADP(+) + H(+) = 2 a Fe(III)-siderophore + NADPH</text>
        <dbReference type="Rhea" id="RHEA:28795"/>
        <dbReference type="Rhea" id="RHEA-COMP:11342"/>
        <dbReference type="Rhea" id="RHEA-COMP:11344"/>
        <dbReference type="ChEBI" id="CHEBI:15378"/>
        <dbReference type="ChEBI" id="CHEBI:29033"/>
        <dbReference type="ChEBI" id="CHEBI:29034"/>
        <dbReference type="ChEBI" id="CHEBI:57783"/>
        <dbReference type="ChEBI" id="CHEBI:58349"/>
        <dbReference type="EC" id="1.16.1.9"/>
    </reaction>
</comment>